<dbReference type="InterPro" id="IPR027417">
    <property type="entry name" value="P-loop_NTPase"/>
</dbReference>
<reference evidence="2 3" key="1">
    <citation type="submission" date="2020-01" db="EMBL/GenBank/DDBJ databases">
        <title>Complete genome sequence of a human oral phylogroup 1 Treponema sp. strain ATCC 700766, originally isolated from periodontitis dental plaque.</title>
        <authorList>
            <person name="Chan Y."/>
            <person name="Huo Y.-B."/>
            <person name="Yu X.-L."/>
            <person name="Zeng H."/>
            <person name="Leung W.-K."/>
            <person name="Watt R.M."/>
        </authorList>
    </citation>
    <scope>NUCLEOTIDE SEQUENCE [LARGE SCALE GENOMIC DNA]</scope>
    <source>
        <strain evidence="2 3">OMZ 804</strain>
    </source>
</reference>
<evidence type="ECO:0008006" key="4">
    <source>
        <dbReference type="Google" id="ProtNLM"/>
    </source>
</evidence>
<dbReference type="Proteomes" id="UP000464374">
    <property type="component" value="Chromosome"/>
</dbReference>
<feature type="region of interest" description="Disordered" evidence="1">
    <location>
        <begin position="490"/>
        <end position="511"/>
    </location>
</feature>
<accession>A0A6P1Y464</accession>
<protein>
    <recommendedName>
        <fullName evidence="4">Terminase large subunit gp17-like C-terminal domain-containing protein</fullName>
    </recommendedName>
</protein>
<sequence>MKEIRTARELEKEWNKLKEEILSRPLFVDNSEKAKDARKRKCADSVWEFARTYFPEYVASEGAKFHKEWEKIRLTEKEPILLQAFRGCGKSTFFTLLDPIHEIAYGRRKFMLFSSYTEEKSERFTGRILLELMYNQRLKNDFGEFIPEGKRPAMGDFSVNIPGKKGSTIGVVAVSIGQDPRGFVHGAARPDYVRLDDIQNRKRAKSRKFVKESVEWIMQDLIPALAANYSCIIVATPLNTQCVAATLEKGSDEIEAVKTYKFPAEVRGKPAWPDFFPLDRLKRLKRTIGSLAYGQEFLLIPIALDERIFKEEHIRGYQPEELTAVRFAYVFSWTDPSVKQEEKHCFKATVCAGITNEGIIYILKARIRKESIQRMVDGMYMIYQTWNPSYMFFEDNGGQAMLATVLDMKAEQEGYYIPYRPETATINKDTRIEATLSAPIENGIIRFYKQDKDQKELIDELLQYPDGEYKDGPDALEGVVRKLIEAAKKKRAGMPYSRSTRESSAVLQGYE</sequence>
<dbReference type="AlphaFoldDB" id="A0A6P1Y464"/>
<evidence type="ECO:0000313" key="2">
    <source>
        <dbReference type="EMBL" id="QHX44295.1"/>
    </source>
</evidence>
<name>A0A6P1Y464_9SPIR</name>
<dbReference type="Gene3D" id="3.40.50.300">
    <property type="entry name" value="P-loop containing nucleotide triphosphate hydrolases"/>
    <property type="match status" value="1"/>
</dbReference>
<gene>
    <name evidence="2" type="ORF">GWP43_13450</name>
</gene>
<evidence type="ECO:0000256" key="1">
    <source>
        <dbReference type="SAM" id="MobiDB-lite"/>
    </source>
</evidence>
<dbReference type="KEGG" id="trz:GWP43_13450"/>
<proteinExistence type="predicted"/>
<dbReference type="EMBL" id="CP048020">
    <property type="protein sequence ID" value="QHX44295.1"/>
    <property type="molecule type" value="Genomic_DNA"/>
</dbReference>
<feature type="compositionally biased region" description="Polar residues" evidence="1">
    <location>
        <begin position="502"/>
        <end position="511"/>
    </location>
</feature>
<dbReference type="Gene3D" id="3.30.420.240">
    <property type="match status" value="1"/>
</dbReference>
<dbReference type="RefSeq" id="WP_162664570.1">
    <property type="nucleotide sequence ID" value="NZ_CP048020.1"/>
</dbReference>
<organism evidence="2 3">
    <name type="scientific">Treponema vincentii</name>
    <dbReference type="NCBI Taxonomy" id="69710"/>
    <lineage>
        <taxon>Bacteria</taxon>
        <taxon>Pseudomonadati</taxon>
        <taxon>Spirochaetota</taxon>
        <taxon>Spirochaetia</taxon>
        <taxon>Spirochaetales</taxon>
        <taxon>Treponemataceae</taxon>
        <taxon>Treponema</taxon>
    </lineage>
</organism>
<evidence type="ECO:0000313" key="3">
    <source>
        <dbReference type="Proteomes" id="UP000464374"/>
    </source>
</evidence>